<dbReference type="Pfam" id="PF03537">
    <property type="entry name" value="Glyco_hydro_114"/>
    <property type="match status" value="1"/>
</dbReference>
<sequence>MIIIIMRRFNLFLWLLPSLLSTPVFSNPVNKSTVLVCYGKLDPAKIKGYNYVILEEKNFKTEDIKQIKKNNKNVLAYISLGEVNSNAIHYKLLKNRTLGKNNNWDSYYLNLKDKSTSVVLMSLIKKVLDKGFDGLFLDNIDNFSSFGPQFAQRNELVSLIQRIKKEYPNHVLVQNSGLELIPDTKNFIESVLFESVATDFSFTDNTYKLRENNDFTIRLKNIIEASSKYKIPVLLIEYADNKLLYDQIVKRLSSTNFEYFIGKIDLQSVPNFTK</sequence>
<dbReference type="PANTHER" id="PTHR35882">
    <property type="entry name" value="PELA"/>
    <property type="match status" value="1"/>
</dbReference>
<dbReference type="RefSeq" id="WP_248433878.1">
    <property type="nucleotide sequence ID" value="NZ_CP096205.1"/>
</dbReference>
<accession>A0ABY4KDL8</accession>
<protein>
    <submittedName>
        <fullName evidence="3">Endo alpha-1,4 polygalactosaminidase</fullName>
    </submittedName>
</protein>
<keyword evidence="4" id="KW-1185">Reference proteome</keyword>
<name>A0ABY4KDL8_9FLAO</name>
<feature type="domain" description="Glycoside-hydrolase family GH114 TIM-barrel" evidence="2">
    <location>
        <begin position="57"/>
        <end position="267"/>
    </location>
</feature>
<evidence type="ECO:0000313" key="4">
    <source>
        <dbReference type="Proteomes" id="UP000830583"/>
    </source>
</evidence>
<reference evidence="3" key="1">
    <citation type="submission" date="2022-04" db="EMBL/GenBank/DDBJ databases">
        <title>Consumption of N2O by Flavobacterium azooxidireducens sp. nov. isolated from Decomposing Leaf Litter of Phragmites australis (Cav.).</title>
        <authorList>
            <person name="Behrendt U."/>
            <person name="Spanner T."/>
            <person name="Augustin J."/>
            <person name="Horn M.A."/>
            <person name="Kolb S."/>
            <person name="Ulrich A."/>
        </authorList>
    </citation>
    <scope>NUCLEOTIDE SEQUENCE</scope>
    <source>
        <strain evidence="3">IGB 4-14</strain>
    </source>
</reference>
<dbReference type="InterPro" id="IPR004352">
    <property type="entry name" value="GH114_TIM-barrel"/>
</dbReference>
<dbReference type="InterPro" id="IPR013785">
    <property type="entry name" value="Aldolase_TIM"/>
</dbReference>
<dbReference type="SUPFAM" id="SSF51445">
    <property type="entry name" value="(Trans)glycosidases"/>
    <property type="match status" value="1"/>
</dbReference>
<dbReference type="Proteomes" id="UP000830583">
    <property type="component" value="Chromosome"/>
</dbReference>
<dbReference type="InterPro" id="IPR017853">
    <property type="entry name" value="GH"/>
</dbReference>
<dbReference type="PANTHER" id="PTHR35882:SF2">
    <property type="entry name" value="PELA"/>
    <property type="match status" value="1"/>
</dbReference>
<dbReference type="Gene3D" id="3.20.20.70">
    <property type="entry name" value="Aldolase class I"/>
    <property type="match status" value="1"/>
</dbReference>
<feature type="signal peptide" evidence="1">
    <location>
        <begin position="1"/>
        <end position="26"/>
    </location>
</feature>
<evidence type="ECO:0000313" key="3">
    <source>
        <dbReference type="EMBL" id="UPQ78902.1"/>
    </source>
</evidence>
<dbReference type="EMBL" id="CP096205">
    <property type="protein sequence ID" value="UPQ78902.1"/>
    <property type="molecule type" value="Genomic_DNA"/>
</dbReference>
<evidence type="ECO:0000259" key="2">
    <source>
        <dbReference type="Pfam" id="PF03537"/>
    </source>
</evidence>
<keyword evidence="1" id="KW-0732">Signal</keyword>
<proteinExistence type="predicted"/>
<feature type="chain" id="PRO_5046288823" evidence="1">
    <location>
        <begin position="27"/>
        <end position="274"/>
    </location>
</feature>
<gene>
    <name evidence="3" type="ORF">M0M57_14940</name>
</gene>
<evidence type="ECO:0000256" key="1">
    <source>
        <dbReference type="SAM" id="SignalP"/>
    </source>
</evidence>
<organism evidence="3 4">
    <name type="scientific">Flavobacterium azooxidireducens</name>
    <dbReference type="NCBI Taxonomy" id="1871076"/>
    <lineage>
        <taxon>Bacteria</taxon>
        <taxon>Pseudomonadati</taxon>
        <taxon>Bacteroidota</taxon>
        <taxon>Flavobacteriia</taxon>
        <taxon>Flavobacteriales</taxon>
        <taxon>Flavobacteriaceae</taxon>
        <taxon>Flavobacterium</taxon>
    </lineage>
</organism>